<sequence length="92" mass="10286">MLADGRSLQSRTGSLGRGQLYRCTVSSFEGGHEQEFTVGSTDVMEKFRTLLQLLSLVEDNVIKAQYTSVTHRLTSSSPWVLEPGGLRQRRRA</sequence>
<dbReference type="EMBL" id="LGRX02002180">
    <property type="protein sequence ID" value="KAK3284733.1"/>
    <property type="molecule type" value="Genomic_DNA"/>
</dbReference>
<keyword evidence="2" id="KW-1185">Reference proteome</keyword>
<organism evidence="1 2">
    <name type="scientific">Cymbomonas tetramitiformis</name>
    <dbReference type="NCBI Taxonomy" id="36881"/>
    <lineage>
        <taxon>Eukaryota</taxon>
        <taxon>Viridiplantae</taxon>
        <taxon>Chlorophyta</taxon>
        <taxon>Pyramimonadophyceae</taxon>
        <taxon>Pyramimonadales</taxon>
        <taxon>Pyramimonadaceae</taxon>
        <taxon>Cymbomonas</taxon>
    </lineage>
</organism>
<comment type="caution">
    <text evidence="1">The sequence shown here is derived from an EMBL/GenBank/DDBJ whole genome shotgun (WGS) entry which is preliminary data.</text>
</comment>
<protein>
    <submittedName>
        <fullName evidence="1">Uncharacterized protein</fullName>
    </submittedName>
</protein>
<dbReference type="Proteomes" id="UP001190700">
    <property type="component" value="Unassembled WGS sequence"/>
</dbReference>
<dbReference type="AlphaFoldDB" id="A0AAE0LGT8"/>
<evidence type="ECO:0000313" key="2">
    <source>
        <dbReference type="Proteomes" id="UP001190700"/>
    </source>
</evidence>
<evidence type="ECO:0000313" key="1">
    <source>
        <dbReference type="EMBL" id="KAK3284733.1"/>
    </source>
</evidence>
<name>A0AAE0LGT8_9CHLO</name>
<reference evidence="1 2" key="1">
    <citation type="journal article" date="2015" name="Genome Biol. Evol.">
        <title>Comparative Genomics of a Bacterivorous Green Alga Reveals Evolutionary Causalities and Consequences of Phago-Mixotrophic Mode of Nutrition.</title>
        <authorList>
            <person name="Burns J.A."/>
            <person name="Paasch A."/>
            <person name="Narechania A."/>
            <person name="Kim E."/>
        </authorList>
    </citation>
    <scope>NUCLEOTIDE SEQUENCE [LARGE SCALE GENOMIC DNA]</scope>
    <source>
        <strain evidence="1 2">PLY_AMNH</strain>
    </source>
</reference>
<proteinExistence type="predicted"/>
<gene>
    <name evidence="1" type="ORF">CYMTET_7630</name>
</gene>
<accession>A0AAE0LGT8</accession>